<proteinExistence type="predicted"/>
<accession>Q47RK3</accession>
<evidence type="ECO:0000256" key="1">
    <source>
        <dbReference type="ARBA" id="ARBA00005104"/>
    </source>
</evidence>
<feature type="domain" description="Bacterial bifunctional deaminase-reductase C-terminal" evidence="4">
    <location>
        <begin position="16"/>
        <end position="223"/>
    </location>
</feature>
<evidence type="ECO:0000256" key="3">
    <source>
        <dbReference type="ARBA" id="ARBA00023002"/>
    </source>
</evidence>
<gene>
    <name evidence="5" type="ordered locus">Tfu_0876</name>
</gene>
<dbReference type="InterPro" id="IPR002734">
    <property type="entry name" value="RibDG_C"/>
</dbReference>
<evidence type="ECO:0000256" key="2">
    <source>
        <dbReference type="ARBA" id="ARBA00022857"/>
    </source>
</evidence>
<evidence type="ECO:0000259" key="4">
    <source>
        <dbReference type="Pfam" id="PF01872"/>
    </source>
</evidence>
<organism evidence="5">
    <name type="scientific">Thermobifida fusca (strain YX)</name>
    <dbReference type="NCBI Taxonomy" id="269800"/>
    <lineage>
        <taxon>Bacteria</taxon>
        <taxon>Bacillati</taxon>
        <taxon>Actinomycetota</taxon>
        <taxon>Actinomycetes</taxon>
        <taxon>Streptosporangiales</taxon>
        <taxon>Nocardiopsidaceae</taxon>
        <taxon>Thermobifida</taxon>
    </lineage>
</organism>
<name>Q47RK3_THEFY</name>
<dbReference type="PANTHER" id="PTHR38011:SF7">
    <property type="entry name" value="2,5-DIAMINO-6-RIBOSYLAMINO-4(3H)-PYRIMIDINONE 5'-PHOSPHATE REDUCTASE"/>
    <property type="match status" value="1"/>
</dbReference>
<dbReference type="HOGENOM" id="CLU_036590_4_1_11"/>
<dbReference type="PANTHER" id="PTHR38011">
    <property type="entry name" value="DIHYDROFOLATE REDUCTASE FAMILY PROTEIN (AFU_ORTHOLOGUE AFUA_8G06820)"/>
    <property type="match status" value="1"/>
</dbReference>
<comment type="pathway">
    <text evidence="1">Cofactor biosynthesis; riboflavin biosynthesis.</text>
</comment>
<dbReference type="AlphaFoldDB" id="Q47RK3"/>
<dbReference type="InterPro" id="IPR050765">
    <property type="entry name" value="Riboflavin_Biosynth_HTPR"/>
</dbReference>
<dbReference type="EMBL" id="CP000088">
    <property type="protein sequence ID" value="AAZ54914.1"/>
    <property type="molecule type" value="Genomic_DNA"/>
</dbReference>
<reference evidence="5" key="1">
    <citation type="submission" date="2005-07" db="EMBL/GenBank/DDBJ databases">
        <title>Complete sequence of Thermobifida fusca YX.</title>
        <authorList>
            <consortium name="US DOE Joint Genome Institute"/>
            <person name="Copeland A."/>
            <person name="Lucas S."/>
            <person name="Lapidus A."/>
            <person name="Barry K."/>
            <person name="Detter J.C."/>
            <person name="Glavina T."/>
            <person name="Hammon N."/>
            <person name="Israni S."/>
            <person name="Pitluck S."/>
            <person name="Di Bartolo G."/>
            <person name="Chain P."/>
            <person name="Schmutz J."/>
            <person name="Larimer F."/>
            <person name="Land M."/>
            <person name="Lykidis A."/>
            <person name="Richardson P."/>
        </authorList>
    </citation>
    <scope>NUCLEOTIDE SEQUENCE</scope>
    <source>
        <strain evidence="5">YX</strain>
    </source>
</reference>
<dbReference type="Pfam" id="PF01872">
    <property type="entry name" value="RibD_C"/>
    <property type="match status" value="1"/>
</dbReference>
<keyword evidence="3" id="KW-0560">Oxidoreductase</keyword>
<dbReference type="Gene3D" id="3.40.430.10">
    <property type="entry name" value="Dihydrofolate Reductase, subunit A"/>
    <property type="match status" value="1"/>
</dbReference>
<dbReference type="KEGG" id="tfu:Tfu_0876"/>
<sequence length="239" mass="25635">MRTVPASLGGMAGERPRVILSCAMSVDGYIDDASPERLRLSTEADFDEVDELRASCDAILVGAGTIRADNPRLLVRSPERQQRRLAAGHPAHLRKVVLSTSGDLDPAARVFTTGDAGCLLYVADHAAEAARHRFAGTAGVEVVAAGAPDLDRVLADLARRGVRRLLVEGGGAVHTAFLTRNLADELRLAIAPFFVGDARAPRFVHPAVFPHRPGQPMRLVSARNVAGMAVLHYVLREEQ</sequence>
<evidence type="ECO:0000313" key="5">
    <source>
        <dbReference type="EMBL" id="AAZ54914.1"/>
    </source>
</evidence>
<dbReference type="GO" id="GO:0009231">
    <property type="term" value="P:riboflavin biosynthetic process"/>
    <property type="evidence" value="ECO:0007669"/>
    <property type="project" value="InterPro"/>
</dbReference>
<dbReference type="STRING" id="269800.Tfu_0876"/>
<dbReference type="SUPFAM" id="SSF53597">
    <property type="entry name" value="Dihydrofolate reductase-like"/>
    <property type="match status" value="1"/>
</dbReference>
<dbReference type="eggNOG" id="COG1985">
    <property type="taxonomic scope" value="Bacteria"/>
</dbReference>
<protein>
    <submittedName>
        <fullName evidence="5">5-amino-6-(5-phosphoribosylamino)uracil reductase</fullName>
    </submittedName>
</protein>
<keyword evidence="2" id="KW-0521">NADP</keyword>
<dbReference type="GO" id="GO:0008703">
    <property type="term" value="F:5-amino-6-(5-phosphoribosylamino)uracil reductase activity"/>
    <property type="evidence" value="ECO:0007669"/>
    <property type="project" value="InterPro"/>
</dbReference>
<dbReference type="InterPro" id="IPR024072">
    <property type="entry name" value="DHFR-like_dom_sf"/>
</dbReference>